<protein>
    <submittedName>
        <fullName evidence="4">Uncharacterized protein</fullName>
    </submittedName>
</protein>
<dbReference type="EMBL" id="CALLCH030000018">
    <property type="protein sequence ID" value="CAI4218543.1"/>
    <property type="molecule type" value="Genomic_DNA"/>
</dbReference>
<comment type="caution">
    <text evidence="4">The sequence shown here is derived from an EMBL/GenBank/DDBJ whole genome shotgun (WGS) entry which is preliminary data.</text>
</comment>
<feature type="transmembrane region" description="Helical" evidence="2">
    <location>
        <begin position="55"/>
        <end position="75"/>
    </location>
</feature>
<dbReference type="AlphaFoldDB" id="A0A9P1HAM6"/>
<accession>A0A9P1HAM6</accession>
<organism evidence="4 5">
    <name type="scientific">Parascedosporium putredinis</name>
    <dbReference type="NCBI Taxonomy" id="1442378"/>
    <lineage>
        <taxon>Eukaryota</taxon>
        <taxon>Fungi</taxon>
        <taxon>Dikarya</taxon>
        <taxon>Ascomycota</taxon>
        <taxon>Pezizomycotina</taxon>
        <taxon>Sordariomycetes</taxon>
        <taxon>Hypocreomycetidae</taxon>
        <taxon>Microascales</taxon>
        <taxon>Microascaceae</taxon>
        <taxon>Parascedosporium</taxon>
    </lineage>
</organism>
<keyword evidence="5" id="KW-1185">Reference proteome</keyword>
<evidence type="ECO:0000313" key="4">
    <source>
        <dbReference type="EMBL" id="CAI4218543.1"/>
    </source>
</evidence>
<sequence length="98" mass="10370">MGKPIPIILSLLWSFAHPVLGLYQSYDPTTTDPEYAVSGVGDPTSTDETFTSNGISTGAKAAIGAVVGVTSVYIWHRGKKRPEQKTKEKGDEESTGGA</sequence>
<feature type="region of interest" description="Disordered" evidence="1">
    <location>
        <begin position="78"/>
        <end position="98"/>
    </location>
</feature>
<dbReference type="Proteomes" id="UP000838763">
    <property type="component" value="Unassembled WGS sequence"/>
</dbReference>
<keyword evidence="2" id="KW-0472">Membrane</keyword>
<evidence type="ECO:0000256" key="2">
    <source>
        <dbReference type="SAM" id="Phobius"/>
    </source>
</evidence>
<feature type="signal peptide" evidence="3">
    <location>
        <begin position="1"/>
        <end position="21"/>
    </location>
</feature>
<name>A0A9P1HAM6_9PEZI</name>
<keyword evidence="3" id="KW-0732">Signal</keyword>
<reference evidence="4" key="1">
    <citation type="submission" date="2022-11" db="EMBL/GenBank/DDBJ databases">
        <authorList>
            <person name="Scott C."/>
            <person name="Bruce N."/>
        </authorList>
    </citation>
    <scope>NUCLEOTIDE SEQUENCE</scope>
</reference>
<evidence type="ECO:0000256" key="1">
    <source>
        <dbReference type="SAM" id="MobiDB-lite"/>
    </source>
</evidence>
<keyword evidence="2" id="KW-0812">Transmembrane</keyword>
<dbReference type="OrthoDB" id="408954at2759"/>
<keyword evidence="2" id="KW-1133">Transmembrane helix</keyword>
<evidence type="ECO:0000256" key="3">
    <source>
        <dbReference type="SAM" id="SignalP"/>
    </source>
</evidence>
<feature type="chain" id="PRO_5040323568" evidence="3">
    <location>
        <begin position="22"/>
        <end position="98"/>
    </location>
</feature>
<proteinExistence type="predicted"/>
<feature type="compositionally biased region" description="Basic and acidic residues" evidence="1">
    <location>
        <begin position="81"/>
        <end position="92"/>
    </location>
</feature>
<gene>
    <name evidence="4" type="ORF">PPNO1_LOCUS8124</name>
</gene>
<evidence type="ECO:0000313" key="5">
    <source>
        <dbReference type="Proteomes" id="UP000838763"/>
    </source>
</evidence>